<keyword evidence="4 7" id="KW-0255">Endonuclease</keyword>
<keyword evidence="3 7" id="KW-0540">Nuclease</keyword>
<dbReference type="HAMAP" id="MF_00227">
    <property type="entry name" value="RNase_P"/>
    <property type="match status" value="1"/>
</dbReference>
<protein>
    <recommendedName>
        <fullName evidence="7 8">Ribonuclease P protein component</fullName>
        <shortName evidence="7">RNase P protein</shortName>
        <shortName evidence="7">RNaseP protein</shortName>
        <ecNumber evidence="7 8">3.1.26.5</ecNumber>
    </recommendedName>
    <alternativeName>
        <fullName evidence="7">Protein C5</fullName>
    </alternativeName>
</protein>
<dbReference type="Proteomes" id="UP001180515">
    <property type="component" value="Unassembled WGS sequence"/>
</dbReference>
<dbReference type="GO" id="GO:0004526">
    <property type="term" value="F:ribonuclease P activity"/>
    <property type="evidence" value="ECO:0007669"/>
    <property type="project" value="UniProtKB-UniRule"/>
</dbReference>
<evidence type="ECO:0000256" key="2">
    <source>
        <dbReference type="ARBA" id="ARBA00022694"/>
    </source>
</evidence>
<dbReference type="Pfam" id="PF00825">
    <property type="entry name" value="Ribonuclease_P"/>
    <property type="match status" value="1"/>
</dbReference>
<dbReference type="OrthoDB" id="9810867at2"/>
<dbReference type="AlphaFoldDB" id="A0A0E2UAN5"/>
<keyword evidence="5 7" id="KW-0378">Hydrolase</keyword>
<dbReference type="InterPro" id="IPR020539">
    <property type="entry name" value="RNase_P_CS"/>
</dbReference>
<dbReference type="EMBL" id="NSGR01000004">
    <property type="protein sequence ID" value="PCH13776.1"/>
    <property type="molecule type" value="Genomic_DNA"/>
</dbReference>
<evidence type="ECO:0000313" key="9">
    <source>
        <dbReference type="EMBL" id="MDT2731038.1"/>
    </source>
</evidence>
<dbReference type="PROSITE" id="PS00648">
    <property type="entry name" value="RIBONUCLEASE_P"/>
    <property type="match status" value="1"/>
</dbReference>
<dbReference type="GO" id="GO:0042781">
    <property type="term" value="F:3'-tRNA processing endoribonuclease activity"/>
    <property type="evidence" value="ECO:0007669"/>
    <property type="project" value="TreeGrafter"/>
</dbReference>
<proteinExistence type="inferred from homology"/>
<evidence type="ECO:0000313" key="12">
    <source>
        <dbReference type="Proteomes" id="UP001180515"/>
    </source>
</evidence>
<comment type="function">
    <text evidence="1 7">RNaseP catalyzes the removal of the 5'-leader sequence from pre-tRNA to produce the mature 5'-terminus. It can also cleave other RNA substrates such as 4.5S RNA. The protein component plays an auxiliary but essential role in vivo by binding to the 5'-leader sequence and broadening the substrate specificity of the ribozyme.</text>
</comment>
<dbReference type="Proteomes" id="UP000217465">
    <property type="component" value="Unassembled WGS sequence"/>
</dbReference>
<dbReference type="RefSeq" id="WP_003106032.1">
    <property type="nucleotide sequence ID" value="NZ_BAWT01000003.1"/>
</dbReference>
<dbReference type="InterPro" id="IPR014721">
    <property type="entry name" value="Ribsml_uS5_D2-typ_fold_subgr"/>
</dbReference>
<dbReference type="InterPro" id="IPR020568">
    <property type="entry name" value="Ribosomal_Su5_D2-typ_SF"/>
</dbReference>
<evidence type="ECO:0000256" key="3">
    <source>
        <dbReference type="ARBA" id="ARBA00022722"/>
    </source>
</evidence>
<dbReference type="STRING" id="936154.STP_1691"/>
<dbReference type="eggNOG" id="COG0594">
    <property type="taxonomic scope" value="Bacteria"/>
</dbReference>
<reference evidence="10 11" key="1">
    <citation type="submission" date="2016-06" db="EMBL/GenBank/DDBJ databases">
        <authorList>
            <person name="Haines A.N."/>
            <person name="Council K.R."/>
        </authorList>
    </citation>
    <scope>NUCLEOTIDE SEQUENCE [LARGE SCALE GENOMIC DNA]</scope>
    <source>
        <strain evidence="10 11">SP158-29</strain>
    </source>
</reference>
<comment type="caution">
    <text evidence="9">The sequence shown here is derived from an EMBL/GenBank/DDBJ whole genome shotgun (WGS) entry which is preliminary data.</text>
</comment>
<comment type="similarity">
    <text evidence="7">Belongs to the RnpA family.</text>
</comment>
<dbReference type="NCBIfam" id="TIGR00188">
    <property type="entry name" value="rnpA"/>
    <property type="match status" value="1"/>
</dbReference>
<keyword evidence="6 7" id="KW-0694">RNA-binding</keyword>
<dbReference type="Gene3D" id="3.30.230.10">
    <property type="match status" value="1"/>
</dbReference>
<keyword evidence="2 7" id="KW-0819">tRNA processing</keyword>
<dbReference type="OMA" id="PEQKHFR"/>
<comment type="catalytic activity">
    <reaction evidence="7">
        <text>Endonucleolytic cleavage of RNA, removing 5'-extranucleotides from tRNA precursor.</text>
        <dbReference type="EC" id="3.1.26.5"/>
    </reaction>
</comment>
<dbReference type="EMBL" id="JARQAG010000002">
    <property type="protein sequence ID" value="MDT2731038.1"/>
    <property type="molecule type" value="Genomic_DNA"/>
</dbReference>
<dbReference type="InterPro" id="IPR000100">
    <property type="entry name" value="RNase_P"/>
</dbReference>
<sequence length="121" mass="14198">MKKSYRVKREKDFQAIFDGGESTANRKFVIYFLNEKEDQNHFRLGISVGKRLGNAVTRNAVKRKIRHVIMEFSESLKPTDFVIIARKGVEELEYQEVRQNLKHVLKLAHLLEEGFESEETD</sequence>
<evidence type="ECO:0000256" key="8">
    <source>
        <dbReference type="NCBIfam" id="TIGR00188"/>
    </source>
</evidence>
<dbReference type="SUPFAM" id="SSF54211">
    <property type="entry name" value="Ribosomal protein S5 domain 2-like"/>
    <property type="match status" value="1"/>
</dbReference>
<dbReference type="FunFam" id="3.30.230.10:FF:000021">
    <property type="entry name" value="Ribonuclease P protein component"/>
    <property type="match status" value="1"/>
</dbReference>
<dbReference type="GO" id="GO:0001682">
    <property type="term" value="P:tRNA 5'-leader removal"/>
    <property type="evidence" value="ECO:0007669"/>
    <property type="project" value="UniProtKB-UniRule"/>
</dbReference>
<evidence type="ECO:0000256" key="6">
    <source>
        <dbReference type="ARBA" id="ARBA00022884"/>
    </source>
</evidence>
<dbReference type="EC" id="3.1.26.5" evidence="7 8"/>
<evidence type="ECO:0000256" key="7">
    <source>
        <dbReference type="HAMAP-Rule" id="MF_00227"/>
    </source>
</evidence>
<dbReference type="GO" id="GO:0030677">
    <property type="term" value="C:ribonuclease P complex"/>
    <property type="evidence" value="ECO:0007669"/>
    <property type="project" value="TreeGrafter"/>
</dbReference>
<evidence type="ECO:0000313" key="11">
    <source>
        <dbReference type="Proteomes" id="UP000217465"/>
    </source>
</evidence>
<organism evidence="9 12">
    <name type="scientific">Streptococcus parauberis</name>
    <dbReference type="NCBI Taxonomy" id="1348"/>
    <lineage>
        <taxon>Bacteria</taxon>
        <taxon>Bacillati</taxon>
        <taxon>Bacillota</taxon>
        <taxon>Bacilli</taxon>
        <taxon>Lactobacillales</taxon>
        <taxon>Streptococcaceae</taxon>
        <taxon>Streptococcus</taxon>
    </lineage>
</organism>
<dbReference type="PANTHER" id="PTHR33992">
    <property type="entry name" value="RIBONUCLEASE P PROTEIN COMPONENT"/>
    <property type="match status" value="1"/>
</dbReference>
<dbReference type="GeneID" id="61421077"/>
<dbReference type="PANTHER" id="PTHR33992:SF1">
    <property type="entry name" value="RIBONUCLEASE P PROTEIN COMPONENT"/>
    <property type="match status" value="1"/>
</dbReference>
<comment type="subunit">
    <text evidence="7">Consists of a catalytic RNA component (M1 or rnpB) and a protein subunit.</text>
</comment>
<dbReference type="GO" id="GO:0000049">
    <property type="term" value="F:tRNA binding"/>
    <property type="evidence" value="ECO:0007669"/>
    <property type="project" value="UniProtKB-UniRule"/>
</dbReference>
<evidence type="ECO:0000256" key="4">
    <source>
        <dbReference type="ARBA" id="ARBA00022759"/>
    </source>
</evidence>
<evidence type="ECO:0000256" key="5">
    <source>
        <dbReference type="ARBA" id="ARBA00022801"/>
    </source>
</evidence>
<gene>
    <name evidence="7 9" type="primary">rnpA</name>
    <name evidence="10" type="ORF">A9Y57_00410</name>
    <name evidence="9" type="ORF">P7G31_02060</name>
</gene>
<accession>A0A0E2UAN5</accession>
<reference evidence="9" key="2">
    <citation type="submission" date="2023-03" db="EMBL/GenBank/DDBJ databases">
        <authorList>
            <person name="Shen W."/>
            <person name="Cai J."/>
        </authorList>
    </citation>
    <scope>NUCLEOTIDE SEQUENCE</scope>
    <source>
        <strain evidence="9">P82-2</strain>
    </source>
</reference>
<evidence type="ECO:0000313" key="10">
    <source>
        <dbReference type="EMBL" id="PCH13776.1"/>
    </source>
</evidence>
<evidence type="ECO:0000256" key="1">
    <source>
        <dbReference type="ARBA" id="ARBA00002663"/>
    </source>
</evidence>
<name>A0A0E2UAN5_9STRE</name>